<proteinExistence type="predicted"/>
<evidence type="ECO:0000313" key="2">
    <source>
        <dbReference type="EMBL" id="KAK7043982.1"/>
    </source>
</evidence>
<feature type="compositionally biased region" description="Polar residues" evidence="1">
    <location>
        <begin position="646"/>
        <end position="665"/>
    </location>
</feature>
<keyword evidence="3" id="KW-1185">Reference proteome</keyword>
<evidence type="ECO:0000256" key="1">
    <source>
        <dbReference type="SAM" id="MobiDB-lite"/>
    </source>
</evidence>
<dbReference type="AlphaFoldDB" id="A0AAW0CYZ1"/>
<feature type="compositionally biased region" description="Low complexity" evidence="1">
    <location>
        <begin position="263"/>
        <end position="279"/>
    </location>
</feature>
<feature type="compositionally biased region" description="Gly residues" evidence="1">
    <location>
        <begin position="579"/>
        <end position="593"/>
    </location>
</feature>
<accession>A0AAW0CYZ1</accession>
<feature type="compositionally biased region" description="Low complexity" evidence="1">
    <location>
        <begin position="679"/>
        <end position="690"/>
    </location>
</feature>
<feature type="compositionally biased region" description="Gly residues" evidence="1">
    <location>
        <begin position="697"/>
        <end position="707"/>
    </location>
</feature>
<sequence length="715" mass="73925">MSTAPIGPGHNPNPAAAPPRGAMPAINGLGVGVGVNGLGVGVNGLGALGGIVPPGVGVGSVGLPPFQQTMHLAHHPNPQQQYLYGTNADEFLLNPPPTTAAQQQGLYATQFTFSPVYTQGQGQGSASPTTHSQSDSEDYASKYRANQAELFRSRNDWNSWSGSESESELPGAGRGSLDKDMQAVLARQLYQQQHGDGVGYGYYRGGERGSGEDSGTGSASSSSVNLSLDGHGTAGRSGAGGSYRFYQEYLINHHNTNAHQRHPSSSSSASPPLSISQTSQSSRPGTSHSQHSQHAPEYRPGTSSGHGEGGFSSAFGLMSLDDPNVLAGLANDGQPFFSDVMDSLGVPGAGDVDDNTTPMPRGFDNPNGHVNHLISVSNSNSGRPSTSSGYTGYAGGMGGNAQTPGSREQETRELREFWKAYMRTPLTGPQGAPAGVDVNMLSPGPSYRRQRVSSLPSAKTPTMDDRVGYILPSTNNTNAANSNNANGNANGAAAGGYGYTKSQSNPNTSIILPPPNQQAGVGNADDLRSYEAAVLARKAPTNLNLVPRNRRKPTLPSSSDGQGGQKVTFAPGSDAGVNGVNGTGAANGGGGSSPGKRRPSFKRLASQTLEPENSKRWRDGSEDPDDGDDEGDDDADPDAEDEEGSVGSTSVSPQPLQQQQHTTIGRKSDPHNRSTYHHQPQFGFPVGGQQHEFALGLGVGGGGGGGYPSAAAAPM</sequence>
<comment type="caution">
    <text evidence="2">The sequence shown here is derived from an EMBL/GenBank/DDBJ whole genome shotgun (WGS) entry which is preliminary data.</text>
</comment>
<reference evidence="2 3" key="1">
    <citation type="submission" date="2024-01" db="EMBL/GenBank/DDBJ databases">
        <title>A draft genome for a cacao thread blight-causing isolate of Paramarasmius palmivorus.</title>
        <authorList>
            <person name="Baruah I.K."/>
            <person name="Bukari Y."/>
            <person name="Amoako-Attah I."/>
            <person name="Meinhardt L.W."/>
            <person name="Bailey B.A."/>
            <person name="Cohen S.P."/>
        </authorList>
    </citation>
    <scope>NUCLEOTIDE SEQUENCE [LARGE SCALE GENOMIC DNA]</scope>
    <source>
        <strain evidence="2 3">GH-12</strain>
    </source>
</reference>
<name>A0AAW0CYZ1_9AGAR</name>
<feature type="compositionally biased region" description="Basic and acidic residues" evidence="1">
    <location>
        <begin position="612"/>
        <end position="621"/>
    </location>
</feature>
<evidence type="ECO:0000313" key="3">
    <source>
        <dbReference type="Proteomes" id="UP001383192"/>
    </source>
</evidence>
<feature type="region of interest" description="Disordered" evidence="1">
    <location>
        <begin position="156"/>
        <end position="176"/>
    </location>
</feature>
<feature type="region of interest" description="Disordered" evidence="1">
    <location>
        <begin position="543"/>
        <end position="715"/>
    </location>
</feature>
<feature type="compositionally biased region" description="Low complexity" evidence="1">
    <location>
        <begin position="213"/>
        <end position="231"/>
    </location>
</feature>
<dbReference type="EMBL" id="JAYKXP010000027">
    <property type="protein sequence ID" value="KAK7043982.1"/>
    <property type="molecule type" value="Genomic_DNA"/>
</dbReference>
<feature type="region of interest" description="Disordered" evidence="1">
    <location>
        <begin position="257"/>
        <end position="310"/>
    </location>
</feature>
<feature type="region of interest" description="Disordered" evidence="1">
    <location>
        <begin position="118"/>
        <end position="139"/>
    </location>
</feature>
<feature type="region of interest" description="Disordered" evidence="1">
    <location>
        <begin position="200"/>
        <end position="235"/>
    </location>
</feature>
<protein>
    <submittedName>
        <fullName evidence="2">Uncharacterized protein</fullName>
    </submittedName>
</protein>
<feature type="compositionally biased region" description="Polar residues" evidence="1">
    <location>
        <begin position="280"/>
        <end position="293"/>
    </location>
</feature>
<feature type="compositionally biased region" description="Polar residues" evidence="1">
    <location>
        <begin position="118"/>
        <end position="133"/>
    </location>
</feature>
<gene>
    <name evidence="2" type="ORF">VNI00_008150</name>
</gene>
<feature type="compositionally biased region" description="Acidic residues" evidence="1">
    <location>
        <begin position="622"/>
        <end position="644"/>
    </location>
</feature>
<dbReference type="Proteomes" id="UP001383192">
    <property type="component" value="Unassembled WGS sequence"/>
</dbReference>
<organism evidence="2 3">
    <name type="scientific">Paramarasmius palmivorus</name>
    <dbReference type="NCBI Taxonomy" id="297713"/>
    <lineage>
        <taxon>Eukaryota</taxon>
        <taxon>Fungi</taxon>
        <taxon>Dikarya</taxon>
        <taxon>Basidiomycota</taxon>
        <taxon>Agaricomycotina</taxon>
        <taxon>Agaricomycetes</taxon>
        <taxon>Agaricomycetidae</taxon>
        <taxon>Agaricales</taxon>
        <taxon>Marasmiineae</taxon>
        <taxon>Marasmiaceae</taxon>
        <taxon>Paramarasmius</taxon>
    </lineage>
</organism>